<feature type="domain" description="Major fimbrial subunit protein N-terminal" evidence="6">
    <location>
        <begin position="47"/>
        <end position="132"/>
    </location>
</feature>
<comment type="caution">
    <text evidence="7">The sequence shown here is derived from an EMBL/GenBank/DDBJ whole genome shotgun (WGS) entry which is preliminary data.</text>
</comment>
<proteinExistence type="inferred from homology"/>
<dbReference type="GO" id="GO:0009289">
    <property type="term" value="C:pilus"/>
    <property type="evidence" value="ECO:0007669"/>
    <property type="project" value="UniProtKB-SubCell"/>
</dbReference>
<organism evidence="7 8">
    <name type="scientific">Bacteroides ovatus</name>
    <dbReference type="NCBI Taxonomy" id="28116"/>
    <lineage>
        <taxon>Bacteria</taxon>
        <taxon>Pseudomonadati</taxon>
        <taxon>Bacteroidota</taxon>
        <taxon>Bacteroidia</taxon>
        <taxon>Bacteroidales</taxon>
        <taxon>Bacteroidaceae</taxon>
        <taxon>Bacteroides</taxon>
    </lineage>
</organism>
<dbReference type="EMBL" id="VWFP01000032">
    <property type="protein sequence ID" value="KAA4620996.1"/>
    <property type="molecule type" value="Genomic_DNA"/>
</dbReference>
<feature type="chain" id="PRO_5029599086" description="Major fimbrial subunit protein N-terminal domain-containing protein" evidence="5">
    <location>
        <begin position="24"/>
        <end position="535"/>
    </location>
</feature>
<keyword evidence="4" id="KW-0281">Fimbrium</keyword>
<evidence type="ECO:0000256" key="4">
    <source>
        <dbReference type="ARBA" id="ARBA00023263"/>
    </source>
</evidence>
<dbReference type="Proteomes" id="UP000424805">
    <property type="component" value="Unassembled WGS sequence"/>
</dbReference>
<keyword evidence="3 5" id="KW-0732">Signal</keyword>
<comment type="similarity">
    <text evidence="2">Belongs to the bacteroidetes fimbrillin superfamily. FimA/Mfa1 family.</text>
</comment>
<evidence type="ECO:0000256" key="2">
    <source>
        <dbReference type="ARBA" id="ARBA00006011"/>
    </source>
</evidence>
<evidence type="ECO:0000313" key="7">
    <source>
        <dbReference type="EMBL" id="KAA4620996.1"/>
    </source>
</evidence>
<evidence type="ECO:0000259" key="6">
    <source>
        <dbReference type="Pfam" id="PF06321"/>
    </source>
</evidence>
<evidence type="ECO:0000256" key="1">
    <source>
        <dbReference type="ARBA" id="ARBA00004561"/>
    </source>
</evidence>
<reference evidence="7 8" key="1">
    <citation type="journal article" date="2019" name="Nat. Med.">
        <title>A library of human gut bacterial isolates paired with longitudinal multiomics data enables mechanistic microbiome research.</title>
        <authorList>
            <person name="Poyet M."/>
            <person name="Groussin M."/>
            <person name="Gibbons S.M."/>
            <person name="Avila-Pacheco J."/>
            <person name="Jiang X."/>
            <person name="Kearney S.M."/>
            <person name="Perrotta A.R."/>
            <person name="Berdy B."/>
            <person name="Zhao S."/>
            <person name="Lieberman T.D."/>
            <person name="Swanson P.K."/>
            <person name="Smith M."/>
            <person name="Roesemann S."/>
            <person name="Alexander J.E."/>
            <person name="Rich S.A."/>
            <person name="Livny J."/>
            <person name="Vlamakis H."/>
            <person name="Clish C."/>
            <person name="Bullock K."/>
            <person name="Deik A."/>
            <person name="Scott J."/>
            <person name="Pierce K.A."/>
            <person name="Xavier R.J."/>
            <person name="Alm E.J."/>
        </authorList>
    </citation>
    <scope>NUCLEOTIDE SEQUENCE [LARGE SCALE GENOMIC DNA]</scope>
    <source>
        <strain evidence="7 8">BIOML-A15</strain>
    </source>
</reference>
<dbReference type="AlphaFoldDB" id="A0A7J4XRW5"/>
<name>A0A7J4XRW5_BACOV</name>
<dbReference type="InterPro" id="IPR029141">
    <property type="entry name" value="FimA_N"/>
</dbReference>
<evidence type="ECO:0000313" key="8">
    <source>
        <dbReference type="Proteomes" id="UP000424805"/>
    </source>
</evidence>
<gene>
    <name evidence="7" type="ORF">F3B90_22715</name>
</gene>
<comment type="subcellular location">
    <subcellularLocation>
        <location evidence="1">Fimbrium</location>
    </subcellularLocation>
</comment>
<dbReference type="Gene3D" id="2.60.40.2580">
    <property type="match status" value="1"/>
</dbReference>
<sequence length="535" mass="60471">MKVKKKYIQLALFVLLFSFGACNSDKMSESNNPRDVQEQMVLRLSVQQESVIHTRGIVVPADEAKVESMDFLIFDHKGDVVYHQHPDLEWTGNEYKTTVNISSATGEHTLYLIANYPMEEGTIHTLQELENKICTSTEALVKPPFVMATRRIALSSLNMMTIRNAMESDGSNGFCLKRNVAKFSVEVTAGNFKLISIDWLGCPVSASVLADVDYISPSTLSVSNLAPLSTPIYLYQIRNMGLDAHKGFHIVVRGKYKATDGTEREGYYKLRLCTKDKVPLTSITGNDYYKLTIGSVKGFGANSFENAEKNGFTNDMEAYILLEYNGTYDYKENYLWNGYQMGFENSHWIIYSNETLNSFVLGHFYRCIRDESLESYTTFDPDYPNLQRRLITLKANGTEITGETVCNDTPDNPVEMDLCFTEPSEKAGTEYSFTSIIQYGVLQKTVTVERHPSIGQSYTVLPMPYTHYGEVVGLSDWIGIAEQRHEGAILHPLLDSVNDCIFVHIKENNTGNAREGKVRLFGRNGYFELRIRQEG</sequence>
<accession>A0A7J4XRW5</accession>
<dbReference type="Pfam" id="PF06321">
    <property type="entry name" value="P_gingi_FimA"/>
    <property type="match status" value="1"/>
</dbReference>
<protein>
    <recommendedName>
        <fullName evidence="6">Major fimbrial subunit protein N-terminal domain-containing protein</fullName>
    </recommendedName>
</protein>
<feature type="signal peptide" evidence="5">
    <location>
        <begin position="1"/>
        <end position="23"/>
    </location>
</feature>
<dbReference type="PROSITE" id="PS51257">
    <property type="entry name" value="PROKAR_LIPOPROTEIN"/>
    <property type="match status" value="1"/>
</dbReference>
<evidence type="ECO:0000256" key="3">
    <source>
        <dbReference type="ARBA" id="ARBA00022729"/>
    </source>
</evidence>
<evidence type="ECO:0000256" key="5">
    <source>
        <dbReference type="SAM" id="SignalP"/>
    </source>
</evidence>